<sequence length="60" mass="6416">MSPGFGGQASHSLPRPRRHRAPMRVTPGGQTRHATMPYDMPDQPSTNRGRDGAGARASCS</sequence>
<feature type="region of interest" description="Disordered" evidence="1">
    <location>
        <begin position="1"/>
        <end position="60"/>
    </location>
</feature>
<comment type="caution">
    <text evidence="2">The sequence shown here is derived from an EMBL/GenBank/DDBJ whole genome shotgun (WGS) entry which is preliminary data.</text>
</comment>
<dbReference type="PATRIC" id="fig|1115803.3.peg.1818"/>
<proteinExistence type="predicted"/>
<dbReference type="EMBL" id="ALJK01000153">
    <property type="protein sequence ID" value="EJN84332.1"/>
    <property type="molecule type" value="Genomic_DNA"/>
</dbReference>
<gene>
    <name evidence="2" type="ORF">HMPREF1129_1781</name>
</gene>
<evidence type="ECO:0000313" key="2">
    <source>
        <dbReference type="EMBL" id="EJN84332.1"/>
    </source>
</evidence>
<accession>J3F263</accession>
<organism evidence="2 3">
    <name type="scientific">Actinomyces naeslundii (strain ATCC 12104 / DSM 43013 / CCUG 2238 / JCM 8349 / NCTC 10301 / Howell 279)</name>
    <dbReference type="NCBI Taxonomy" id="1115803"/>
    <lineage>
        <taxon>Bacteria</taxon>
        <taxon>Bacillati</taxon>
        <taxon>Actinomycetota</taxon>
        <taxon>Actinomycetes</taxon>
        <taxon>Actinomycetales</taxon>
        <taxon>Actinomycetaceae</taxon>
        <taxon>Actinomyces</taxon>
    </lineage>
</organism>
<reference evidence="2 3" key="1">
    <citation type="submission" date="2012-07" db="EMBL/GenBank/DDBJ databases">
        <authorList>
            <person name="Durkin A.S."/>
            <person name="McCorrison J."/>
            <person name="Torralba M."/>
            <person name="Gillis M."/>
            <person name="Methe B."/>
            <person name="Sutton G."/>
            <person name="Nelson K.E."/>
        </authorList>
    </citation>
    <scope>NUCLEOTIDE SEQUENCE [LARGE SCALE GENOMIC DNA]</scope>
    <source>
        <strain evidence="3">ATCC 12104 / DSM 43013 / CCUG 2238 / JCM 8349 / NCTC 10301 / Howell 279</strain>
    </source>
</reference>
<evidence type="ECO:0000313" key="3">
    <source>
        <dbReference type="Proteomes" id="UP000007814"/>
    </source>
</evidence>
<dbReference type="AlphaFoldDB" id="J3F263"/>
<name>J3F263_ACTNH</name>
<evidence type="ECO:0000256" key="1">
    <source>
        <dbReference type="SAM" id="MobiDB-lite"/>
    </source>
</evidence>
<protein>
    <submittedName>
        <fullName evidence="2">Uncharacterized protein</fullName>
    </submittedName>
</protein>
<dbReference type="Proteomes" id="UP000007814">
    <property type="component" value="Unassembled WGS sequence"/>
</dbReference>